<evidence type="ECO:0000313" key="3">
    <source>
        <dbReference type="Proteomes" id="UP000823775"/>
    </source>
</evidence>
<organism evidence="2 3">
    <name type="scientific">Datura stramonium</name>
    <name type="common">Jimsonweed</name>
    <name type="synonym">Common thornapple</name>
    <dbReference type="NCBI Taxonomy" id="4076"/>
    <lineage>
        <taxon>Eukaryota</taxon>
        <taxon>Viridiplantae</taxon>
        <taxon>Streptophyta</taxon>
        <taxon>Embryophyta</taxon>
        <taxon>Tracheophyta</taxon>
        <taxon>Spermatophyta</taxon>
        <taxon>Magnoliopsida</taxon>
        <taxon>eudicotyledons</taxon>
        <taxon>Gunneridae</taxon>
        <taxon>Pentapetalae</taxon>
        <taxon>asterids</taxon>
        <taxon>lamiids</taxon>
        <taxon>Solanales</taxon>
        <taxon>Solanaceae</taxon>
        <taxon>Solanoideae</taxon>
        <taxon>Datureae</taxon>
        <taxon>Datura</taxon>
    </lineage>
</organism>
<sequence>MTLEKGKTESFNEGSCRRWSEGKDDCQWCFCVLETMIGSLLREGRRKKTGDLNFGKRKNPKKGKRPLYPWISEPGWRARMYQFIHKKEVYCQHLSEPTKPIRRLAQDRPKTQAKLASKRREELELKNDCSDDLGGWKFNSDVAKNANSRGERGRLTSRRAEATKATSSDPPQPILAARCPPSARKDLGGKNCLTLVPAASNEVSVNLASPIALQLTKERSKGGQNYIGRLERVNGVIGDASMVFQGTITARGDTKVTKWAEEKFFKFGKVLGVSVDGKEDRIIELLLEIEQESKGGVWEGAGDMLRKVSLSLAPDQKILLLDRDLTDSWYLLRGRR</sequence>
<feature type="region of interest" description="Disordered" evidence="1">
    <location>
        <begin position="1"/>
        <end position="21"/>
    </location>
</feature>
<gene>
    <name evidence="2" type="ORF">HAX54_003196</name>
</gene>
<reference evidence="2 3" key="1">
    <citation type="journal article" date="2021" name="BMC Genomics">
        <title>Datura genome reveals duplications of psychoactive alkaloid biosynthetic genes and high mutation rate following tissue culture.</title>
        <authorList>
            <person name="Rajewski A."/>
            <person name="Carter-House D."/>
            <person name="Stajich J."/>
            <person name="Litt A."/>
        </authorList>
    </citation>
    <scope>NUCLEOTIDE SEQUENCE [LARGE SCALE GENOMIC DNA]</scope>
    <source>
        <strain evidence="2">AR-01</strain>
    </source>
</reference>
<feature type="compositionally biased region" description="Basic and acidic residues" evidence="1">
    <location>
        <begin position="149"/>
        <end position="162"/>
    </location>
</feature>
<evidence type="ECO:0000256" key="1">
    <source>
        <dbReference type="SAM" id="MobiDB-lite"/>
    </source>
</evidence>
<evidence type="ECO:0000313" key="2">
    <source>
        <dbReference type="EMBL" id="MCD7466460.1"/>
    </source>
</evidence>
<dbReference type="Proteomes" id="UP000823775">
    <property type="component" value="Unassembled WGS sequence"/>
</dbReference>
<name>A0ABS8T4Z7_DATST</name>
<proteinExistence type="predicted"/>
<dbReference type="EMBL" id="JACEIK010001146">
    <property type="protein sequence ID" value="MCD7466460.1"/>
    <property type="molecule type" value="Genomic_DNA"/>
</dbReference>
<comment type="caution">
    <text evidence="2">The sequence shown here is derived from an EMBL/GenBank/DDBJ whole genome shotgun (WGS) entry which is preliminary data.</text>
</comment>
<accession>A0ABS8T4Z7</accession>
<keyword evidence="3" id="KW-1185">Reference proteome</keyword>
<protein>
    <submittedName>
        <fullName evidence="2">Uncharacterized protein</fullName>
    </submittedName>
</protein>
<feature type="region of interest" description="Disordered" evidence="1">
    <location>
        <begin position="141"/>
        <end position="174"/>
    </location>
</feature>